<comment type="caution">
    <text evidence="1">The sequence shown here is derived from an EMBL/GenBank/DDBJ whole genome shotgun (WGS) entry which is preliminary data.</text>
</comment>
<accession>X0U887</accession>
<protein>
    <recommendedName>
        <fullName evidence="2">Nucleotide-diphospho-sugar transferase domain-containing protein</fullName>
    </recommendedName>
</protein>
<evidence type="ECO:0000313" key="1">
    <source>
        <dbReference type="EMBL" id="GAG01984.1"/>
    </source>
</evidence>
<evidence type="ECO:0008006" key="2">
    <source>
        <dbReference type="Google" id="ProtNLM"/>
    </source>
</evidence>
<sequence>WLGSDVNYLAPFPELFRMAERFDIVAPMGSRRVTGPTVQGLPDCFPEYEIGVTLFRRNAIVRDLLVEWERLHWAHPDVYGNNDMRSFREAVWNTPDLKIERVPPEYSLRWPFGVFMSGEVKILHGREEIDRTFYPEACSTDDVRRIVNEHLGPRIWSPRSKRWSEGVVPNKETT</sequence>
<gene>
    <name evidence="1" type="ORF">S01H1_43751</name>
</gene>
<organism evidence="1">
    <name type="scientific">marine sediment metagenome</name>
    <dbReference type="NCBI Taxonomy" id="412755"/>
    <lineage>
        <taxon>unclassified sequences</taxon>
        <taxon>metagenomes</taxon>
        <taxon>ecological metagenomes</taxon>
    </lineage>
</organism>
<dbReference type="EMBL" id="BARS01027879">
    <property type="protein sequence ID" value="GAG01984.1"/>
    <property type="molecule type" value="Genomic_DNA"/>
</dbReference>
<reference evidence="1" key="1">
    <citation type="journal article" date="2014" name="Front. Microbiol.">
        <title>High frequency of phylogenetically diverse reductive dehalogenase-homologous genes in deep subseafloor sedimentary metagenomes.</title>
        <authorList>
            <person name="Kawai M."/>
            <person name="Futagami T."/>
            <person name="Toyoda A."/>
            <person name="Takaki Y."/>
            <person name="Nishi S."/>
            <person name="Hori S."/>
            <person name="Arai W."/>
            <person name="Tsubouchi T."/>
            <person name="Morono Y."/>
            <person name="Uchiyama I."/>
            <person name="Ito T."/>
            <person name="Fujiyama A."/>
            <person name="Inagaki F."/>
            <person name="Takami H."/>
        </authorList>
    </citation>
    <scope>NUCLEOTIDE SEQUENCE</scope>
    <source>
        <strain evidence="1">Expedition CK06-06</strain>
    </source>
</reference>
<feature type="non-terminal residue" evidence="1">
    <location>
        <position position="1"/>
    </location>
</feature>
<dbReference type="AlphaFoldDB" id="X0U887"/>
<proteinExistence type="predicted"/>
<name>X0U887_9ZZZZ</name>